<dbReference type="GO" id="GO:0005975">
    <property type="term" value="P:carbohydrate metabolic process"/>
    <property type="evidence" value="ECO:0007669"/>
    <property type="project" value="InterPro"/>
</dbReference>
<dbReference type="EMBL" id="CAMXCT020000007">
    <property type="protein sequence ID" value="CAL1125762.1"/>
    <property type="molecule type" value="Genomic_DNA"/>
</dbReference>
<protein>
    <submittedName>
        <fullName evidence="4">Endoglucanase 1 (Cellulase 1 ) (Endo-1,4-beta-glucanase 1)</fullName>
    </submittedName>
</protein>
<organism evidence="2">
    <name type="scientific">Cladocopium goreaui</name>
    <dbReference type="NCBI Taxonomy" id="2562237"/>
    <lineage>
        <taxon>Eukaryota</taxon>
        <taxon>Sar</taxon>
        <taxon>Alveolata</taxon>
        <taxon>Dinophyceae</taxon>
        <taxon>Suessiales</taxon>
        <taxon>Symbiodiniaceae</taxon>
        <taxon>Cladocopium</taxon>
    </lineage>
</organism>
<evidence type="ECO:0000313" key="2">
    <source>
        <dbReference type="EMBL" id="CAI3972387.1"/>
    </source>
</evidence>
<dbReference type="Proteomes" id="UP001152797">
    <property type="component" value="Unassembled WGS sequence"/>
</dbReference>
<dbReference type="AlphaFoldDB" id="A0A9P1BFL2"/>
<evidence type="ECO:0000313" key="3">
    <source>
        <dbReference type="EMBL" id="CAL1125762.1"/>
    </source>
</evidence>
<feature type="region of interest" description="Disordered" evidence="1">
    <location>
        <begin position="458"/>
        <end position="482"/>
    </location>
</feature>
<dbReference type="SUPFAM" id="SSF49899">
    <property type="entry name" value="Concanavalin A-like lectins/glucanases"/>
    <property type="match status" value="1"/>
</dbReference>
<gene>
    <name evidence="2" type="ORF">C1SCF055_LOCUS974</name>
</gene>
<evidence type="ECO:0000313" key="5">
    <source>
        <dbReference type="Proteomes" id="UP001152797"/>
    </source>
</evidence>
<keyword evidence="5" id="KW-1185">Reference proteome</keyword>
<feature type="region of interest" description="Disordered" evidence="1">
    <location>
        <begin position="362"/>
        <end position="404"/>
    </location>
</feature>
<dbReference type="Gene3D" id="2.70.100.10">
    <property type="entry name" value="Glycoside hydrolase, family 7, domain"/>
    <property type="match status" value="1"/>
</dbReference>
<dbReference type="GO" id="GO:0004553">
    <property type="term" value="F:hydrolase activity, hydrolyzing O-glycosyl compounds"/>
    <property type="evidence" value="ECO:0007669"/>
    <property type="project" value="InterPro"/>
</dbReference>
<sequence length="500" mass="55271">MASNTCQEGNSANGTCETVAMMQKPQLKTTPVRGGPVPQIECQGFKCERGVPVGGVHRGKKALAEGVPNSGFDVNFDGKKRKAFLPGAHVIDDTTVQYGINDKYYLMKSDTTDYSNPANFEKVKLAGKTMITEISLNGANCGCNVNFFLVSMPAGPPGQYHDHYCDANCVGGNCCAEFDINEMNDHALQITNHNCYGNPSKGSCDGDGHPMVRFGPPEYGPGSWHTIDTTKPFTFALQVQENIAGNNDPDNHLMVYVRLWQNGKTVMKQFGGVGNPVNSQWKNLADGMVLVVDYWQSQNLNWLDGVGCGYGKEYCSGHRADLSKMQIISNDLEKAEDCPGVGSCKCDWFNAKTMAYGDDGTGTWHSPPNAGAGVVDAKRLPSPRDASGPATSRNGHDGAAESDGTGTALGILEEMYTVQNRFGKSYPVQYMFALQLFTTFYDDLYSLVQFNLLLRHHHHHQHQQHQQHQQQQQHHHHHHHHHHLKKHMFGFNHWMACSET</sequence>
<dbReference type="EMBL" id="CAMXCT030000007">
    <property type="protein sequence ID" value="CAL4759699.1"/>
    <property type="molecule type" value="Genomic_DNA"/>
</dbReference>
<dbReference type="InterPro" id="IPR037019">
    <property type="entry name" value="Glyco_hydro_7_sf"/>
</dbReference>
<reference evidence="2" key="1">
    <citation type="submission" date="2022-10" db="EMBL/GenBank/DDBJ databases">
        <authorList>
            <person name="Chen Y."/>
            <person name="Dougan E. K."/>
            <person name="Chan C."/>
            <person name="Rhodes N."/>
            <person name="Thang M."/>
        </authorList>
    </citation>
    <scope>NUCLEOTIDE SEQUENCE</scope>
</reference>
<evidence type="ECO:0000313" key="4">
    <source>
        <dbReference type="EMBL" id="CAL4759699.1"/>
    </source>
</evidence>
<proteinExistence type="predicted"/>
<reference evidence="3" key="2">
    <citation type="submission" date="2024-04" db="EMBL/GenBank/DDBJ databases">
        <authorList>
            <person name="Chen Y."/>
            <person name="Shah S."/>
            <person name="Dougan E. K."/>
            <person name="Thang M."/>
            <person name="Chan C."/>
        </authorList>
    </citation>
    <scope>NUCLEOTIDE SEQUENCE [LARGE SCALE GENOMIC DNA]</scope>
</reference>
<accession>A0A9P1BFL2</accession>
<feature type="compositionally biased region" description="Basic residues" evidence="1">
    <location>
        <begin position="473"/>
        <end position="482"/>
    </location>
</feature>
<comment type="caution">
    <text evidence="2">The sequence shown here is derived from an EMBL/GenBank/DDBJ whole genome shotgun (WGS) entry which is preliminary data.</text>
</comment>
<name>A0A9P1BFL2_9DINO</name>
<dbReference type="EMBL" id="CAMXCT010000007">
    <property type="protein sequence ID" value="CAI3972387.1"/>
    <property type="molecule type" value="Genomic_DNA"/>
</dbReference>
<evidence type="ECO:0000256" key="1">
    <source>
        <dbReference type="SAM" id="MobiDB-lite"/>
    </source>
</evidence>
<dbReference type="InterPro" id="IPR013320">
    <property type="entry name" value="ConA-like_dom_sf"/>
</dbReference>